<keyword evidence="2" id="KW-1185">Reference proteome</keyword>
<name>A0A0B0MDU6_GOSAR</name>
<accession>A0A0B0MDU6</accession>
<comment type="caution">
    <text evidence="1">The sequence shown here is derived from an EMBL/GenBank/DDBJ whole genome shotgun (WGS) entry which is preliminary data.</text>
</comment>
<organism evidence="1 2">
    <name type="scientific">Gossypium arboreum</name>
    <name type="common">Tree cotton</name>
    <name type="synonym">Gossypium nanking</name>
    <dbReference type="NCBI Taxonomy" id="29729"/>
    <lineage>
        <taxon>Eukaryota</taxon>
        <taxon>Viridiplantae</taxon>
        <taxon>Streptophyta</taxon>
        <taxon>Embryophyta</taxon>
        <taxon>Tracheophyta</taxon>
        <taxon>Spermatophyta</taxon>
        <taxon>Magnoliopsida</taxon>
        <taxon>eudicotyledons</taxon>
        <taxon>Gunneridae</taxon>
        <taxon>Pentapetalae</taxon>
        <taxon>rosids</taxon>
        <taxon>malvids</taxon>
        <taxon>Malvales</taxon>
        <taxon>Malvaceae</taxon>
        <taxon>Malvoideae</taxon>
        <taxon>Gossypium</taxon>
    </lineage>
</organism>
<gene>
    <name evidence="1" type="ORF">F383_37893</name>
</gene>
<reference evidence="2" key="1">
    <citation type="submission" date="2014-09" db="EMBL/GenBank/DDBJ databases">
        <authorList>
            <person name="Mudge J."/>
            <person name="Ramaraj T."/>
            <person name="Lindquist I.E."/>
            <person name="Bharti A.K."/>
            <person name="Sundararajan A."/>
            <person name="Cameron C.T."/>
            <person name="Woodward J.E."/>
            <person name="May G.D."/>
            <person name="Brubaker C."/>
            <person name="Broadhvest J."/>
            <person name="Wilkins T.A."/>
        </authorList>
    </citation>
    <scope>NUCLEOTIDE SEQUENCE</scope>
    <source>
        <strain evidence="2">cv. AKA8401</strain>
    </source>
</reference>
<dbReference type="AlphaFoldDB" id="A0A0B0MDU6"/>
<evidence type="ECO:0000313" key="1">
    <source>
        <dbReference type="EMBL" id="KHF98571.1"/>
    </source>
</evidence>
<sequence length="31" mass="3513">MRSRATTHGGRRVKTFPLFSESQAIVEKKGH</sequence>
<dbReference type="EMBL" id="JRRC01044494">
    <property type="protein sequence ID" value="KHF98571.1"/>
    <property type="molecule type" value="Genomic_DNA"/>
</dbReference>
<dbReference type="Proteomes" id="UP000032142">
    <property type="component" value="Unassembled WGS sequence"/>
</dbReference>
<protein>
    <submittedName>
        <fullName evidence="1">Uncharacterized protein</fullName>
    </submittedName>
</protein>
<evidence type="ECO:0000313" key="2">
    <source>
        <dbReference type="Proteomes" id="UP000032142"/>
    </source>
</evidence>
<proteinExistence type="predicted"/>